<name>A0AAV3U6H3_9ALTE</name>
<dbReference type="EMBL" id="BAABLX010000028">
    <property type="protein sequence ID" value="GAA4949221.1"/>
    <property type="molecule type" value="Genomic_DNA"/>
</dbReference>
<evidence type="ECO:0000313" key="2">
    <source>
        <dbReference type="Proteomes" id="UP001409585"/>
    </source>
</evidence>
<comment type="caution">
    <text evidence="1">The sequence shown here is derived from an EMBL/GenBank/DDBJ whole genome shotgun (WGS) entry which is preliminary data.</text>
</comment>
<keyword evidence="2" id="KW-1185">Reference proteome</keyword>
<sequence length="114" mass="12868">MTLEEFLSQLQSDPQAIAFNDTIAVIDSHYNFTETAFANGDLQNLAGQNNGSCKIFAFGQLHSLSPEHTLQCFGDFYRRDVLENPDGADHQNIRNFMQHQWQGIAFDSQALTNK</sequence>
<reference evidence="2" key="1">
    <citation type="journal article" date="2019" name="Int. J. Syst. Evol. Microbiol.">
        <title>The Global Catalogue of Microorganisms (GCM) 10K type strain sequencing project: providing services to taxonomists for standard genome sequencing and annotation.</title>
        <authorList>
            <consortium name="The Broad Institute Genomics Platform"/>
            <consortium name="The Broad Institute Genome Sequencing Center for Infectious Disease"/>
            <person name="Wu L."/>
            <person name="Ma J."/>
        </authorList>
    </citation>
    <scope>NUCLEOTIDE SEQUENCE [LARGE SCALE GENOMIC DNA]</scope>
    <source>
        <strain evidence="2">JCM 19134</strain>
    </source>
</reference>
<dbReference type="AlphaFoldDB" id="A0AAV3U6H3"/>
<evidence type="ECO:0000313" key="1">
    <source>
        <dbReference type="EMBL" id="GAA4949221.1"/>
    </source>
</evidence>
<gene>
    <name evidence="1" type="ORF">GCM10025791_31770</name>
</gene>
<dbReference type="InterPro" id="IPR038604">
    <property type="entry name" value="HopJ_sf"/>
</dbReference>
<accession>A0AAV3U6H3</accession>
<organism evidence="1 2">
    <name type="scientific">Halioxenophilus aromaticivorans</name>
    <dbReference type="NCBI Taxonomy" id="1306992"/>
    <lineage>
        <taxon>Bacteria</taxon>
        <taxon>Pseudomonadati</taxon>
        <taxon>Pseudomonadota</taxon>
        <taxon>Gammaproteobacteria</taxon>
        <taxon>Alteromonadales</taxon>
        <taxon>Alteromonadaceae</taxon>
        <taxon>Halioxenophilus</taxon>
    </lineage>
</organism>
<dbReference type="Gene3D" id="3.20.160.10">
    <property type="entry name" value="vpa0580 domain like"/>
    <property type="match status" value="1"/>
</dbReference>
<proteinExistence type="predicted"/>
<protein>
    <submittedName>
        <fullName evidence="1">HopJ type III effector protein</fullName>
    </submittedName>
</protein>
<dbReference type="RefSeq" id="WP_345424473.1">
    <property type="nucleotide sequence ID" value="NZ_AP031496.1"/>
</dbReference>
<dbReference type="Proteomes" id="UP001409585">
    <property type="component" value="Unassembled WGS sequence"/>
</dbReference>
<dbReference type="InterPro" id="IPR014984">
    <property type="entry name" value="HopJ"/>
</dbReference>
<dbReference type="Pfam" id="PF08888">
    <property type="entry name" value="HopJ"/>
    <property type="match status" value="1"/>
</dbReference>